<evidence type="ECO:0000256" key="2">
    <source>
        <dbReference type="ARBA" id="ARBA00022603"/>
    </source>
</evidence>
<dbReference type="GO" id="GO:0008173">
    <property type="term" value="F:RNA methyltransferase activity"/>
    <property type="evidence" value="ECO:0007669"/>
    <property type="project" value="InterPro"/>
</dbReference>
<dbReference type="PANTHER" id="PTHR43453">
    <property type="entry name" value="RRNA METHYLASE-LIKE"/>
    <property type="match status" value="1"/>
</dbReference>
<evidence type="ECO:0000256" key="6">
    <source>
        <dbReference type="ARBA" id="ARBA00022884"/>
    </source>
</evidence>
<feature type="compositionally biased region" description="Basic residues" evidence="7">
    <location>
        <begin position="165"/>
        <end position="178"/>
    </location>
</feature>
<sequence>MLDIYENKWIRLTTTAEAATPFSPRTLAATTNMKAAPPLSITSIVMISSLLVIVPKTRAFHPIGRFVSTIGGSDSAFIGQRYTAIHHRSTSVNPCRTLSSRRGICKYIHGVHSYSPSRMYISSTGESNDELSGKPSPDTSGVQTDTLDVANSNTAQGESSTWQNHRSRWAKRKHRKKMEKLQQQNGGADVEEEEGSGLDWESFEFGSSPKMDKRFTEDNSNTNQTGIPDNLLNTISTDSITYQSYLESEAKMDKATAQRFLLSQSELLSLSPELVQQSIDILTPYVQPRRLERIDEVLNQRTRHTRFLFENPSNPSNVWACLRTLDSFGIQYVDVIIHSDSYQGKAAVNQKRGMRTAMGSACWMTLRQFGSIEAAITSLREEEDCLIYASDLNPASMDVRDLNWDVDYSSGGNADSDQQKEQRPICIVMGNEERGISDKMRELADETFYLPMCGFAESFNLSVATAITLAYMSAVSGRGGADEDSNEGGSGTKGPLRPGDLDPHELQCLRLKGAINSLAQKRMGKALLKKEGIVLPSAFYNS</sequence>
<dbReference type="PANTHER" id="PTHR43453:SF1">
    <property type="entry name" value="TRNA_RRNA METHYLTRANSFERASE SPOU TYPE DOMAIN-CONTAINING PROTEIN"/>
    <property type="match status" value="1"/>
</dbReference>
<evidence type="ECO:0000256" key="1">
    <source>
        <dbReference type="ARBA" id="ARBA00022555"/>
    </source>
</evidence>
<dbReference type="InterPro" id="IPR001537">
    <property type="entry name" value="SpoU_MeTrfase"/>
</dbReference>
<dbReference type="GeneID" id="7449911"/>
<dbReference type="InterPro" id="IPR029028">
    <property type="entry name" value="Alpha/beta_knot_MTases"/>
</dbReference>
<feature type="region of interest" description="Disordered" evidence="7">
    <location>
        <begin position="478"/>
        <end position="502"/>
    </location>
</feature>
<dbReference type="AlphaFoldDB" id="B8LD75"/>
<dbReference type="Proteomes" id="UP000001449">
    <property type="component" value="Unassembled WGS sequence"/>
</dbReference>
<dbReference type="GO" id="GO:0000049">
    <property type="term" value="F:tRNA binding"/>
    <property type="evidence" value="ECO:0007669"/>
    <property type="project" value="UniProtKB-KW"/>
</dbReference>
<keyword evidence="4" id="KW-0949">S-adenosyl-L-methionine</keyword>
<feature type="region of interest" description="Disordered" evidence="7">
    <location>
        <begin position="119"/>
        <end position="197"/>
    </location>
</feature>
<dbReference type="STRING" id="35128.B8LD75"/>
<dbReference type="Gene3D" id="3.40.1280.10">
    <property type="match status" value="1"/>
</dbReference>
<dbReference type="HOGENOM" id="CLU_503015_0_0_1"/>
<evidence type="ECO:0000256" key="4">
    <source>
        <dbReference type="ARBA" id="ARBA00022691"/>
    </source>
</evidence>
<evidence type="ECO:0000256" key="5">
    <source>
        <dbReference type="ARBA" id="ARBA00022694"/>
    </source>
</evidence>
<feature type="compositionally biased region" description="Polar residues" evidence="7">
    <location>
        <begin position="137"/>
        <end position="164"/>
    </location>
</feature>
<evidence type="ECO:0000313" key="10">
    <source>
        <dbReference type="Proteomes" id="UP000001449"/>
    </source>
</evidence>
<keyword evidence="5" id="KW-0819">tRNA processing</keyword>
<dbReference type="GO" id="GO:0002938">
    <property type="term" value="P:tRNA guanine ribose methylation"/>
    <property type="evidence" value="ECO:0000318"/>
    <property type="project" value="GO_Central"/>
</dbReference>
<dbReference type="PaxDb" id="35128-Thaps25473"/>
<evidence type="ECO:0000256" key="3">
    <source>
        <dbReference type="ARBA" id="ARBA00022679"/>
    </source>
</evidence>
<keyword evidence="10" id="KW-1185">Reference proteome</keyword>
<keyword evidence="3" id="KW-0808">Transferase</keyword>
<dbReference type="EMBL" id="DS999419">
    <property type="protein sequence ID" value="EED86756.1"/>
    <property type="molecule type" value="Genomic_DNA"/>
</dbReference>
<dbReference type="SUPFAM" id="SSF75217">
    <property type="entry name" value="alpha/beta knot"/>
    <property type="match status" value="1"/>
</dbReference>
<reference evidence="9 10" key="1">
    <citation type="journal article" date="2004" name="Science">
        <title>The genome of the diatom Thalassiosira pseudonana: ecology, evolution, and metabolism.</title>
        <authorList>
            <person name="Armbrust E.V."/>
            <person name="Berges J.A."/>
            <person name="Bowler C."/>
            <person name="Green B.R."/>
            <person name="Martinez D."/>
            <person name="Putnam N.H."/>
            <person name="Zhou S."/>
            <person name="Allen A.E."/>
            <person name="Apt K.E."/>
            <person name="Bechner M."/>
            <person name="Brzezinski M.A."/>
            <person name="Chaal B.K."/>
            <person name="Chiovitti A."/>
            <person name="Davis A.K."/>
            <person name="Demarest M.S."/>
            <person name="Detter J.C."/>
            <person name="Glavina T."/>
            <person name="Goodstein D."/>
            <person name="Hadi M.Z."/>
            <person name="Hellsten U."/>
            <person name="Hildebrand M."/>
            <person name="Jenkins B.D."/>
            <person name="Jurka J."/>
            <person name="Kapitonov V.V."/>
            <person name="Kroger N."/>
            <person name="Lau W.W."/>
            <person name="Lane T.W."/>
            <person name="Larimer F.W."/>
            <person name="Lippmeier J.C."/>
            <person name="Lucas S."/>
            <person name="Medina M."/>
            <person name="Montsant A."/>
            <person name="Obornik M."/>
            <person name="Parker M.S."/>
            <person name="Palenik B."/>
            <person name="Pazour G.J."/>
            <person name="Richardson P.M."/>
            <person name="Rynearson T.A."/>
            <person name="Saito M.A."/>
            <person name="Schwartz D.C."/>
            <person name="Thamatrakoln K."/>
            <person name="Valentin K."/>
            <person name="Vardi A."/>
            <person name="Wilkerson F.P."/>
            <person name="Rokhsar D.S."/>
        </authorList>
    </citation>
    <scope>NUCLEOTIDE SEQUENCE [LARGE SCALE GENOMIC DNA]</scope>
    <source>
        <strain evidence="9 10">CCMP1335</strain>
    </source>
</reference>
<gene>
    <name evidence="9" type="ORF">THAPSDRAFT_25473</name>
</gene>
<protein>
    <recommendedName>
        <fullName evidence="8">tRNA/rRNA methyltransferase SpoU type domain-containing protein</fullName>
    </recommendedName>
</protein>
<proteinExistence type="predicted"/>
<dbReference type="Pfam" id="PF00588">
    <property type="entry name" value="SpoU_methylase"/>
    <property type="match status" value="1"/>
</dbReference>
<dbReference type="KEGG" id="tps:THAPSDRAFT_25473"/>
<dbReference type="InterPro" id="IPR033671">
    <property type="entry name" value="TrmH"/>
</dbReference>
<organism evidence="9 10">
    <name type="scientific">Thalassiosira pseudonana</name>
    <name type="common">Marine diatom</name>
    <name type="synonym">Cyclotella nana</name>
    <dbReference type="NCBI Taxonomy" id="35128"/>
    <lineage>
        <taxon>Eukaryota</taxon>
        <taxon>Sar</taxon>
        <taxon>Stramenopiles</taxon>
        <taxon>Ochrophyta</taxon>
        <taxon>Bacillariophyta</taxon>
        <taxon>Coscinodiscophyceae</taxon>
        <taxon>Thalassiosirophycidae</taxon>
        <taxon>Thalassiosirales</taxon>
        <taxon>Thalassiosiraceae</taxon>
        <taxon>Thalassiosira</taxon>
    </lineage>
</organism>
<evidence type="ECO:0000256" key="7">
    <source>
        <dbReference type="SAM" id="MobiDB-lite"/>
    </source>
</evidence>
<keyword evidence="1" id="KW-0820">tRNA-binding</keyword>
<feature type="domain" description="tRNA/rRNA methyltransferase SpoU type" evidence="8">
    <location>
        <begin position="307"/>
        <end position="469"/>
    </location>
</feature>
<keyword evidence="2" id="KW-0489">Methyltransferase</keyword>
<evidence type="ECO:0000313" key="9">
    <source>
        <dbReference type="EMBL" id="EED86756.1"/>
    </source>
</evidence>
<dbReference type="InParanoid" id="B8LD75"/>
<dbReference type="eggNOG" id="KOG0838">
    <property type="taxonomic scope" value="Eukaryota"/>
</dbReference>
<dbReference type="RefSeq" id="XP_002297028.1">
    <property type="nucleotide sequence ID" value="XM_002296992.1"/>
</dbReference>
<accession>B8LD75</accession>
<dbReference type="InterPro" id="IPR029026">
    <property type="entry name" value="tRNA_m1G_MTases_N"/>
</dbReference>
<keyword evidence="6" id="KW-0694">RNA-binding</keyword>
<reference evidence="9 10" key="2">
    <citation type="journal article" date="2008" name="Nature">
        <title>The Phaeodactylum genome reveals the evolutionary history of diatom genomes.</title>
        <authorList>
            <person name="Bowler C."/>
            <person name="Allen A.E."/>
            <person name="Badger J.H."/>
            <person name="Grimwood J."/>
            <person name="Jabbari K."/>
            <person name="Kuo A."/>
            <person name="Maheswari U."/>
            <person name="Martens C."/>
            <person name="Maumus F."/>
            <person name="Otillar R.P."/>
            <person name="Rayko E."/>
            <person name="Salamov A."/>
            <person name="Vandepoele K."/>
            <person name="Beszteri B."/>
            <person name="Gruber A."/>
            <person name="Heijde M."/>
            <person name="Katinka M."/>
            <person name="Mock T."/>
            <person name="Valentin K."/>
            <person name="Verret F."/>
            <person name="Berges J.A."/>
            <person name="Brownlee C."/>
            <person name="Cadoret J.P."/>
            <person name="Chiovitti A."/>
            <person name="Choi C.J."/>
            <person name="Coesel S."/>
            <person name="De Martino A."/>
            <person name="Detter J.C."/>
            <person name="Durkin C."/>
            <person name="Falciatore A."/>
            <person name="Fournet J."/>
            <person name="Haruta M."/>
            <person name="Huysman M.J."/>
            <person name="Jenkins B.D."/>
            <person name="Jiroutova K."/>
            <person name="Jorgensen R.E."/>
            <person name="Joubert Y."/>
            <person name="Kaplan A."/>
            <person name="Kroger N."/>
            <person name="Kroth P.G."/>
            <person name="La Roche J."/>
            <person name="Lindquist E."/>
            <person name="Lommer M."/>
            <person name="Martin-Jezequel V."/>
            <person name="Lopez P.J."/>
            <person name="Lucas S."/>
            <person name="Mangogna M."/>
            <person name="McGinnis K."/>
            <person name="Medlin L.K."/>
            <person name="Montsant A."/>
            <person name="Oudot-Le Secq M.P."/>
            <person name="Napoli C."/>
            <person name="Obornik M."/>
            <person name="Parker M.S."/>
            <person name="Petit J.L."/>
            <person name="Porcel B.M."/>
            <person name="Poulsen N."/>
            <person name="Robison M."/>
            <person name="Rychlewski L."/>
            <person name="Rynearson T.A."/>
            <person name="Schmutz J."/>
            <person name="Shapiro H."/>
            <person name="Siaut M."/>
            <person name="Stanley M."/>
            <person name="Sussman M.R."/>
            <person name="Taylor A.R."/>
            <person name="Vardi A."/>
            <person name="von Dassow P."/>
            <person name="Vyverman W."/>
            <person name="Willis A."/>
            <person name="Wyrwicz L.S."/>
            <person name="Rokhsar D.S."/>
            <person name="Weissenbach J."/>
            <person name="Armbrust E.V."/>
            <person name="Green B.R."/>
            <person name="Van de Peer Y."/>
            <person name="Grigoriev I.V."/>
        </authorList>
    </citation>
    <scope>NUCLEOTIDE SEQUENCE [LARGE SCALE GENOMIC DNA]</scope>
    <source>
        <strain evidence="9 10">CCMP1335</strain>
    </source>
</reference>
<dbReference type="CDD" id="cd18092">
    <property type="entry name" value="SpoU-like_TrmH"/>
    <property type="match status" value="1"/>
</dbReference>
<evidence type="ECO:0000259" key="8">
    <source>
        <dbReference type="Pfam" id="PF00588"/>
    </source>
</evidence>
<name>B8LD75_THAPS</name>